<evidence type="ECO:0000313" key="7">
    <source>
        <dbReference type="Proteomes" id="UP000831607"/>
    </source>
</evidence>
<dbReference type="Gene3D" id="2.40.50.100">
    <property type="match status" value="2"/>
</dbReference>
<dbReference type="Gene3D" id="2.40.30.170">
    <property type="match status" value="1"/>
</dbReference>
<proteinExistence type="inferred from homology"/>
<evidence type="ECO:0000256" key="2">
    <source>
        <dbReference type="SAM" id="Coils"/>
    </source>
</evidence>
<dbReference type="InterPro" id="IPR058792">
    <property type="entry name" value="Beta-barrel_RND_2"/>
</dbReference>
<evidence type="ECO:0000256" key="1">
    <source>
        <dbReference type="ARBA" id="ARBA00009477"/>
    </source>
</evidence>
<evidence type="ECO:0000259" key="5">
    <source>
        <dbReference type="Pfam" id="PF25973"/>
    </source>
</evidence>
<dbReference type="Gene3D" id="2.40.420.20">
    <property type="match status" value="1"/>
</dbReference>
<dbReference type="PANTHER" id="PTHR30469:SF15">
    <property type="entry name" value="HLYD FAMILY OF SECRETION PROTEINS"/>
    <property type="match status" value="1"/>
</dbReference>
<dbReference type="EMBL" id="CP063982">
    <property type="protein sequence ID" value="UOD50301.1"/>
    <property type="molecule type" value="Genomic_DNA"/>
</dbReference>
<keyword evidence="7" id="KW-1185">Reference proteome</keyword>
<dbReference type="PANTHER" id="PTHR30469">
    <property type="entry name" value="MULTIDRUG RESISTANCE PROTEIN MDTA"/>
    <property type="match status" value="1"/>
</dbReference>
<name>A0ABY4AJ34_9BURK</name>
<feature type="domain" description="CzcB-like barrel-sandwich hybrid" evidence="5">
    <location>
        <begin position="55"/>
        <end position="226"/>
    </location>
</feature>
<evidence type="ECO:0000259" key="3">
    <source>
        <dbReference type="Pfam" id="PF25954"/>
    </source>
</evidence>
<accession>A0ABY4AJ34</accession>
<comment type="similarity">
    <text evidence="1">Belongs to the membrane fusion protein (MFP) (TC 8.A.1) family.</text>
</comment>
<evidence type="ECO:0000313" key="6">
    <source>
        <dbReference type="EMBL" id="UOD50301.1"/>
    </source>
</evidence>
<dbReference type="Pfam" id="PF25967">
    <property type="entry name" value="RND-MFP_C"/>
    <property type="match status" value="1"/>
</dbReference>
<protein>
    <submittedName>
        <fullName evidence="6">Efflux RND transporter periplasmic adaptor subunit</fullName>
    </submittedName>
</protein>
<organism evidence="6 7">
    <name type="scientific">Orrella daihaiensis</name>
    <dbReference type="NCBI Taxonomy" id="2782176"/>
    <lineage>
        <taxon>Bacteria</taxon>
        <taxon>Pseudomonadati</taxon>
        <taxon>Pseudomonadota</taxon>
        <taxon>Betaproteobacteria</taxon>
        <taxon>Burkholderiales</taxon>
        <taxon>Alcaligenaceae</taxon>
        <taxon>Orrella</taxon>
    </lineage>
</organism>
<reference evidence="6 7" key="1">
    <citation type="submission" date="2020-11" db="EMBL/GenBank/DDBJ databases">
        <title>Algicoccus daihaiensis sp.nov., isolated from Daihai Lake in Inner Mongolia.</title>
        <authorList>
            <person name="Kai J."/>
        </authorList>
    </citation>
    <scope>NUCLEOTIDE SEQUENCE [LARGE SCALE GENOMIC DNA]</scope>
    <source>
        <strain evidence="7">f23</strain>
    </source>
</reference>
<gene>
    <name evidence="6" type="ORF">DHf2319_12865</name>
</gene>
<dbReference type="NCBIfam" id="TIGR01730">
    <property type="entry name" value="RND_mfp"/>
    <property type="match status" value="1"/>
</dbReference>
<dbReference type="InterPro" id="IPR006143">
    <property type="entry name" value="RND_pump_MFP"/>
</dbReference>
<feature type="domain" description="Multidrug resistance protein MdtA-like C-terminal permuted SH3" evidence="4">
    <location>
        <begin position="312"/>
        <end position="371"/>
    </location>
</feature>
<dbReference type="InterPro" id="IPR058627">
    <property type="entry name" value="MdtA-like_C"/>
</dbReference>
<evidence type="ECO:0000259" key="4">
    <source>
        <dbReference type="Pfam" id="PF25967"/>
    </source>
</evidence>
<dbReference type="InterPro" id="IPR058647">
    <property type="entry name" value="BSH_CzcB-like"/>
</dbReference>
<dbReference type="Pfam" id="PF25973">
    <property type="entry name" value="BSH_CzcB"/>
    <property type="match status" value="1"/>
</dbReference>
<feature type="coiled-coil region" evidence="2">
    <location>
        <begin position="88"/>
        <end position="141"/>
    </location>
</feature>
<dbReference type="Proteomes" id="UP000831607">
    <property type="component" value="Chromosome"/>
</dbReference>
<dbReference type="Pfam" id="PF25954">
    <property type="entry name" value="Beta-barrel_RND_2"/>
    <property type="match status" value="1"/>
</dbReference>
<dbReference type="SUPFAM" id="SSF111369">
    <property type="entry name" value="HlyD-like secretion proteins"/>
    <property type="match status" value="1"/>
</dbReference>
<sequence>MKSPRIIAALIIALAIGGWLGWRAWQGPAVEVYVTKNEPLIQTVVATGRVISTSTSQVGAEITGVVVDRHVRDGDMVAQGDLLLTLRADDLAARVREAKAALNNLRQSRRLQANEALKQAESQLEQATREAQRRADLLKSDSISREIVEKAVNAQVVAEANLRQAKLIADALAPGGPEEVILVERLAAAQAALEKTEIRAQFPAIVLTRNVEPGDVVQPGRILMELARLGETEVLVPVDERNLGILATGQPAICIPDAYPDEQFEASVDHIAPTVDTDRGTVDVRLAVTNPPDYLRQDMTVTATIVTGRRDNALVIPNDALRAVKGADAMVQLIELGRVTDRSVKLGLRGLTHSEVLEGLSPGDVVIRTSGLSVGQRVRASDVD</sequence>
<keyword evidence="2" id="KW-0175">Coiled coil</keyword>
<dbReference type="RefSeq" id="WP_243478706.1">
    <property type="nucleotide sequence ID" value="NZ_CP063982.1"/>
</dbReference>
<feature type="domain" description="CusB-like beta-barrel" evidence="3">
    <location>
        <begin position="237"/>
        <end position="306"/>
    </location>
</feature>